<evidence type="ECO:0000256" key="9">
    <source>
        <dbReference type="ARBA" id="ARBA00023136"/>
    </source>
</evidence>
<dbReference type="GO" id="GO:0005267">
    <property type="term" value="F:potassium channel activity"/>
    <property type="evidence" value="ECO:0007669"/>
    <property type="project" value="UniProtKB-KW"/>
</dbReference>
<dbReference type="VEuPathDB" id="AmoebaDB:EHI5A_004710"/>
<keyword evidence="10 13" id="KW-0407">Ion channel</keyword>
<proteinExistence type="predicted"/>
<keyword evidence="7 11" id="KW-1133">Transmembrane helix</keyword>
<evidence type="ECO:0000256" key="8">
    <source>
        <dbReference type="ARBA" id="ARBA00023065"/>
    </source>
</evidence>
<evidence type="ECO:0000259" key="12">
    <source>
        <dbReference type="Pfam" id="PF07885"/>
    </source>
</evidence>
<evidence type="ECO:0000313" key="13">
    <source>
        <dbReference type="EMBL" id="GAT93561.1"/>
    </source>
</evidence>
<dbReference type="PANTHER" id="PTHR10027:SF10">
    <property type="entry name" value="SLOWPOKE 2, ISOFORM D"/>
    <property type="match status" value="1"/>
</dbReference>
<dbReference type="OMA" id="NSFHQFH"/>
<dbReference type="SUPFAM" id="SSF81324">
    <property type="entry name" value="Voltage-gated potassium channels"/>
    <property type="match status" value="1"/>
</dbReference>
<keyword evidence="4 11" id="KW-0812">Transmembrane</keyword>
<keyword evidence="2" id="KW-0813">Transport</keyword>
<dbReference type="AlphaFoldDB" id="A0A5K1U3C7"/>
<feature type="transmembrane region" description="Helical" evidence="11">
    <location>
        <begin position="97"/>
        <end position="115"/>
    </location>
</feature>
<dbReference type="VEuPathDB" id="AmoebaDB:EHI_014310"/>
<evidence type="ECO:0000256" key="11">
    <source>
        <dbReference type="SAM" id="Phobius"/>
    </source>
</evidence>
<feature type="domain" description="Potassium channel" evidence="12">
    <location>
        <begin position="206"/>
        <end position="284"/>
    </location>
</feature>
<feature type="transmembrane region" description="Helical" evidence="11">
    <location>
        <begin position="231"/>
        <end position="252"/>
    </location>
</feature>
<keyword evidence="5" id="KW-0631">Potassium channel</keyword>
<dbReference type="Gene3D" id="3.40.50.720">
    <property type="entry name" value="NAD(P)-binding Rossmann-like Domain"/>
    <property type="match status" value="2"/>
</dbReference>
<reference evidence="13 14" key="1">
    <citation type="submission" date="2016-05" db="EMBL/GenBank/DDBJ databases">
        <title>First whole genome sequencing of Entamoeba histolytica HM1:IMSS-clone-6.</title>
        <authorList>
            <person name="Mukherjee Avik.K."/>
            <person name="Izumyama S."/>
            <person name="Nakada-Tsukui K."/>
            <person name="Nozaki T."/>
        </authorList>
    </citation>
    <scope>NUCLEOTIDE SEQUENCE [LARGE SCALE GENOMIC DNA]</scope>
    <source>
        <strain evidence="13 14">HM1:IMSS clone 6</strain>
    </source>
</reference>
<keyword evidence="9 11" id="KW-0472">Membrane</keyword>
<dbReference type="Gene3D" id="1.10.287.70">
    <property type="match status" value="1"/>
</dbReference>
<feature type="transmembrane region" description="Helical" evidence="11">
    <location>
        <begin position="63"/>
        <end position="85"/>
    </location>
</feature>
<organism evidence="13 14">
    <name type="scientific">Entamoeba histolytica</name>
    <dbReference type="NCBI Taxonomy" id="5759"/>
    <lineage>
        <taxon>Eukaryota</taxon>
        <taxon>Amoebozoa</taxon>
        <taxon>Evosea</taxon>
        <taxon>Archamoebae</taxon>
        <taxon>Mastigamoebida</taxon>
        <taxon>Entamoebidae</taxon>
        <taxon>Entamoeba</taxon>
    </lineage>
</organism>
<evidence type="ECO:0000313" key="14">
    <source>
        <dbReference type="Proteomes" id="UP000078387"/>
    </source>
</evidence>
<feature type="transmembrane region" description="Helical" evidence="11">
    <location>
        <begin position="264"/>
        <end position="284"/>
    </location>
</feature>
<dbReference type="InterPro" id="IPR047871">
    <property type="entry name" value="K_chnl_Slo-like"/>
</dbReference>
<comment type="subcellular location">
    <subcellularLocation>
        <location evidence="1">Membrane</location>
        <topology evidence="1">Multi-pass membrane protein</topology>
    </subcellularLocation>
</comment>
<evidence type="ECO:0000256" key="3">
    <source>
        <dbReference type="ARBA" id="ARBA00022538"/>
    </source>
</evidence>
<gene>
    <name evidence="13" type="ORF">CL6EHI_014310</name>
</gene>
<evidence type="ECO:0000256" key="2">
    <source>
        <dbReference type="ARBA" id="ARBA00022448"/>
    </source>
</evidence>
<evidence type="ECO:0000256" key="4">
    <source>
        <dbReference type="ARBA" id="ARBA00022692"/>
    </source>
</evidence>
<comment type="caution">
    <text evidence="13">The sequence shown here is derived from an EMBL/GenBank/DDBJ whole genome shotgun (WGS) entry which is preliminary data.</text>
</comment>
<dbReference type="Pfam" id="PF07885">
    <property type="entry name" value="Ion_trans_2"/>
    <property type="match status" value="1"/>
</dbReference>
<evidence type="ECO:0000256" key="5">
    <source>
        <dbReference type="ARBA" id="ARBA00022826"/>
    </source>
</evidence>
<keyword evidence="6" id="KW-0630">Potassium</keyword>
<feature type="transmembrane region" description="Helical" evidence="11">
    <location>
        <begin position="127"/>
        <end position="147"/>
    </location>
</feature>
<dbReference type="InterPro" id="IPR013099">
    <property type="entry name" value="K_chnl_dom"/>
</dbReference>
<evidence type="ECO:0000256" key="7">
    <source>
        <dbReference type="ARBA" id="ARBA00022989"/>
    </source>
</evidence>
<dbReference type="Proteomes" id="UP000078387">
    <property type="component" value="Unassembled WGS sequence"/>
</dbReference>
<evidence type="ECO:0000256" key="1">
    <source>
        <dbReference type="ARBA" id="ARBA00004141"/>
    </source>
</evidence>
<evidence type="ECO:0000256" key="10">
    <source>
        <dbReference type="ARBA" id="ARBA00023303"/>
    </source>
</evidence>
<keyword evidence="3" id="KW-0633">Potassium transport</keyword>
<evidence type="ECO:0000256" key="6">
    <source>
        <dbReference type="ARBA" id="ARBA00022958"/>
    </source>
</evidence>
<sequence>MNGSKIEMITNGIDDINIQSTVAHGFDSYNKNENKSNNNKATRINKPFKEQTIQFIRWLRKSYVTGIVIVVDILMNLFLCILNIIDTYFDKPEEMKPLLYIEFIVNCYLLISWMYECIVNLHIQRFMLPISLSILIITFIPLVYYVITEESIFHNWENHSHVYSLCFFRVLYLDCLLSEALVYFWVGENQKLFHIVDKISNTIVFLLSLLYFSASIFHLLEGFNPSNSFHHFHNCFYFCVVTVVTVGFGDMYPQTSLGRIYCTLYILAFFFIFPMRLGQIITALNQRSQSRLFYANKHVLYTGDSHLLPYFIPKIKSDMVALLPKFDYRVLSKRKYKRFFYNGDAQNEFDLHQSNSEKAKQVILTSDGNDQLTFLRCKTLFQICSCPIFVYIKKPDLFSVFKTLGAEVLCEEYVRLMLAGEMCVPHYIDVMRSLFSIKTRKIQINLLRNFKTPQYFIGKTGTEVEKIIMNELGCVIVGIMSGDRIEYFNCSKQLDAKDRIFIISSESKYQRIKEQKISSVINSDIFISEEEPTKIIKNQQQTFHKKKVMSSCIINKVTSSYHKLVVGYHRGVELILRKFRERNDDLLIIAVRDLKEIEADWKVLSNIENFFVIIGNLHEETFYEKLNIMKSTTIMILPSDRLGKDESDVIIIATIVQSVIEKKKILLETENEVKMKSTPKIKIPIICEIEKQESERFVKDFATTFSNCYAPEMICNMVRYKFNNRVWLDFSTVTSDVSVVSVQVPPEMVNYPFQLIFEFMLEKNAKCLGILKQKHGKYHLYSKKNYLLQSNDILFCVVKQREIRTVNSKISHFSPSVSCSPSSFGLINRNINRLSQTKPVVINFKKDVEINPFDSSSSSSDE</sequence>
<dbReference type="VEuPathDB" id="AmoebaDB:EHI7A_079200"/>
<feature type="transmembrane region" description="Helical" evidence="11">
    <location>
        <begin position="167"/>
        <end position="187"/>
    </location>
</feature>
<protein>
    <submittedName>
        <fullName evidence="13">Calcium-gated potassium channel protein putative</fullName>
    </submittedName>
</protein>
<feature type="transmembrane region" description="Helical" evidence="11">
    <location>
        <begin position="199"/>
        <end position="219"/>
    </location>
</feature>
<dbReference type="GO" id="GO:0016020">
    <property type="term" value="C:membrane"/>
    <property type="evidence" value="ECO:0007669"/>
    <property type="project" value="UniProtKB-SubCell"/>
</dbReference>
<name>A0A5K1U3C7_ENTHI</name>
<accession>A0A5K1U3C7</accession>
<dbReference type="EMBL" id="BDEQ01000001">
    <property type="protein sequence ID" value="GAT93561.1"/>
    <property type="molecule type" value="Genomic_DNA"/>
</dbReference>
<dbReference type="VEuPathDB" id="AmoebaDB:KM1_007250"/>
<keyword evidence="8" id="KW-0406">Ion transport</keyword>
<dbReference type="VEuPathDB" id="AmoebaDB:EHI8A_080240"/>
<dbReference type="PANTHER" id="PTHR10027">
    <property type="entry name" value="CALCIUM-ACTIVATED POTASSIUM CHANNEL ALPHA CHAIN"/>
    <property type="match status" value="1"/>
</dbReference>